<reference evidence="2" key="1">
    <citation type="submission" date="2022-06" db="EMBL/GenBank/DDBJ databases">
        <title>Vallitalea longa sp. nov., an anaerobic bacterium isolated from marine sediment.</title>
        <authorList>
            <person name="Hirano S."/>
            <person name="Terahara T."/>
            <person name="Mori K."/>
            <person name="Hamada M."/>
            <person name="Matsumoto R."/>
            <person name="Kobayashi T."/>
        </authorList>
    </citation>
    <scope>NUCLEOTIDE SEQUENCE</scope>
    <source>
        <strain evidence="2">SH18-1</strain>
    </source>
</reference>
<keyword evidence="3" id="KW-1185">Reference proteome</keyword>
<dbReference type="SUPFAM" id="SSF55469">
    <property type="entry name" value="FMN-dependent nitroreductase-like"/>
    <property type="match status" value="1"/>
</dbReference>
<feature type="domain" description="Nitroreductase" evidence="1">
    <location>
        <begin position="65"/>
        <end position="261"/>
    </location>
</feature>
<dbReference type="PANTHER" id="PTHR43745:SF2">
    <property type="entry name" value="NITROREDUCTASE MJ1384-RELATED"/>
    <property type="match status" value="1"/>
</dbReference>
<dbReference type="NCBIfam" id="TIGR03605">
    <property type="entry name" value="antibiot_sagB"/>
    <property type="match status" value="1"/>
</dbReference>
<dbReference type="InterPro" id="IPR052544">
    <property type="entry name" value="Bacteriocin_Proc_Enz"/>
</dbReference>
<evidence type="ECO:0000313" key="2">
    <source>
        <dbReference type="EMBL" id="GKX29171.1"/>
    </source>
</evidence>
<dbReference type="CDD" id="cd02142">
    <property type="entry name" value="McbC_SagB-like_oxidoreductase"/>
    <property type="match status" value="1"/>
</dbReference>
<dbReference type="Gene3D" id="3.40.109.10">
    <property type="entry name" value="NADH Oxidase"/>
    <property type="match status" value="1"/>
</dbReference>
<dbReference type="EMBL" id="BRLB01000003">
    <property type="protein sequence ID" value="GKX29171.1"/>
    <property type="molecule type" value="Genomic_DNA"/>
</dbReference>
<dbReference type="RefSeq" id="WP_281814448.1">
    <property type="nucleotide sequence ID" value="NZ_BRLB01000003.1"/>
</dbReference>
<dbReference type="PANTHER" id="PTHR43745">
    <property type="entry name" value="NITROREDUCTASE MJ1384-RELATED"/>
    <property type="match status" value="1"/>
</dbReference>
<proteinExistence type="predicted"/>
<dbReference type="Pfam" id="PF00881">
    <property type="entry name" value="Nitroreductase"/>
    <property type="match status" value="1"/>
</dbReference>
<evidence type="ECO:0000259" key="1">
    <source>
        <dbReference type="Pfam" id="PF00881"/>
    </source>
</evidence>
<dbReference type="GO" id="GO:0016491">
    <property type="term" value="F:oxidoreductase activity"/>
    <property type="evidence" value="ECO:0007669"/>
    <property type="project" value="InterPro"/>
</dbReference>
<dbReference type="Proteomes" id="UP001144256">
    <property type="component" value="Unassembled WGS sequence"/>
</dbReference>
<name>A0A9W5YAZ1_9FIRM</name>
<evidence type="ECO:0000313" key="3">
    <source>
        <dbReference type="Proteomes" id="UP001144256"/>
    </source>
</evidence>
<sequence length="284" mass="32276">MINYNMNRDFMKSLLGNNDIIATADIAKGIPQPEFQKSVNENSITVDLPIITSDKVPKADFFEIISSRISRRSYSKTPMNLEELSFLLWCTQGVKKVIGGYRRYIKDGSGRNYLRPVAAGGCINAYETYIAINNVQGLEKGIWRYLPLSNQIILEKQIIRISEKTSEVFTNKSQDQIFTSKAAAIFFWACTPYRGEWRYKETSHKIMLIDLGHISHQLYLATETIGCGCCTIGGYYQDKADALIGVDGENEYTVLCASVGHVTDKEKNWIERFPDARIDPDFYK</sequence>
<dbReference type="InterPro" id="IPR000415">
    <property type="entry name" value="Nitroreductase-like"/>
</dbReference>
<comment type="caution">
    <text evidence="2">The sequence shown here is derived from an EMBL/GenBank/DDBJ whole genome shotgun (WGS) entry which is preliminary data.</text>
</comment>
<protein>
    <submittedName>
        <fullName evidence="2">Thioester oxidase</fullName>
    </submittedName>
</protein>
<organism evidence="2 3">
    <name type="scientific">Vallitalea longa</name>
    <dbReference type="NCBI Taxonomy" id="2936439"/>
    <lineage>
        <taxon>Bacteria</taxon>
        <taxon>Bacillati</taxon>
        <taxon>Bacillota</taxon>
        <taxon>Clostridia</taxon>
        <taxon>Lachnospirales</taxon>
        <taxon>Vallitaleaceae</taxon>
        <taxon>Vallitalea</taxon>
    </lineage>
</organism>
<accession>A0A9W5YAZ1</accession>
<gene>
    <name evidence="2" type="ORF">SH1V18_16510</name>
</gene>
<dbReference type="InterPro" id="IPR020051">
    <property type="entry name" value="SagB-type_dehydrogenase"/>
</dbReference>
<dbReference type="InterPro" id="IPR029479">
    <property type="entry name" value="Nitroreductase"/>
</dbReference>
<dbReference type="AlphaFoldDB" id="A0A9W5YAZ1"/>